<dbReference type="KEGG" id="tva:4767656"/>
<dbReference type="eggNOG" id="KOG0543">
    <property type="taxonomic scope" value="Eukaryota"/>
</dbReference>
<dbReference type="InterPro" id="IPR001179">
    <property type="entry name" value="PPIase_FKBP_dom"/>
</dbReference>
<dbReference type="PROSITE" id="PS50059">
    <property type="entry name" value="FKBP_PPIASE"/>
    <property type="match status" value="1"/>
</dbReference>
<dbReference type="VEuPathDB" id="TrichDB:TVAGG3_0204900"/>
<keyword evidence="1" id="KW-0677">Repeat</keyword>
<dbReference type="STRING" id="5722.A2EC50"/>
<dbReference type="Pfam" id="PF00254">
    <property type="entry name" value="FKBP_C"/>
    <property type="match status" value="1"/>
</dbReference>
<evidence type="ECO:0000259" key="4">
    <source>
        <dbReference type="PROSITE" id="PS50059"/>
    </source>
</evidence>
<dbReference type="VEuPathDB" id="TrichDB:TVAG_413760"/>
<accession>A2EC50</accession>
<evidence type="ECO:0000313" key="5">
    <source>
        <dbReference type="EMBL" id="EAY09727.1"/>
    </source>
</evidence>
<comment type="catalytic activity">
    <reaction evidence="3">
        <text>[protein]-peptidylproline (omega=180) = [protein]-peptidylproline (omega=0)</text>
        <dbReference type="Rhea" id="RHEA:16237"/>
        <dbReference type="Rhea" id="RHEA-COMP:10747"/>
        <dbReference type="Rhea" id="RHEA-COMP:10748"/>
        <dbReference type="ChEBI" id="CHEBI:83833"/>
        <dbReference type="ChEBI" id="CHEBI:83834"/>
        <dbReference type="EC" id="5.2.1.8"/>
    </reaction>
</comment>
<feature type="domain" description="PPIase FKBP-type" evidence="4">
    <location>
        <begin position="39"/>
        <end position="126"/>
    </location>
</feature>
<dbReference type="InterPro" id="IPR046357">
    <property type="entry name" value="PPIase_dom_sf"/>
</dbReference>
<proteinExistence type="predicted"/>
<dbReference type="InterPro" id="IPR050754">
    <property type="entry name" value="FKBP4/5/8-like"/>
</dbReference>
<dbReference type="AlphaFoldDB" id="A2EC50"/>
<sequence length="282" mass="31943">MFQGETVTKKEWVDISEAHDGKVMKCTLRTGKGARPRRCQKVAIHYTMSLENGPKVYSTRDEGKPFDFTVGSCEIPAFNAAALNMVGGERAELKIDSSMGYGEAGHPPTVPPNANLFVELDLLYILEDMPKEEAIKQAEEVNKRAGEAYRNEKYEEASVLYHECCQILQCHTGDDLDLLFDKYRSNLSTVYSKLGKWGESMHNAERILQKDKTNQRCILRKLDALIHLGRLEEAEEYLKKGLELSNNDPVFSSRTKDIEKASAEMKSAQENVYKKMAGKKFF</sequence>
<reference evidence="5" key="2">
    <citation type="journal article" date="2007" name="Science">
        <title>Draft genome sequence of the sexually transmitted pathogen Trichomonas vaginalis.</title>
        <authorList>
            <person name="Carlton J.M."/>
            <person name="Hirt R.P."/>
            <person name="Silva J.C."/>
            <person name="Delcher A.L."/>
            <person name="Schatz M."/>
            <person name="Zhao Q."/>
            <person name="Wortman J.R."/>
            <person name="Bidwell S.L."/>
            <person name="Alsmark U.C.M."/>
            <person name="Besteiro S."/>
            <person name="Sicheritz-Ponten T."/>
            <person name="Noel C.J."/>
            <person name="Dacks J.B."/>
            <person name="Foster P.G."/>
            <person name="Simillion C."/>
            <person name="Van de Peer Y."/>
            <person name="Miranda-Saavedra D."/>
            <person name="Barton G.J."/>
            <person name="Westrop G.D."/>
            <person name="Mueller S."/>
            <person name="Dessi D."/>
            <person name="Fiori P.L."/>
            <person name="Ren Q."/>
            <person name="Paulsen I."/>
            <person name="Zhang H."/>
            <person name="Bastida-Corcuera F.D."/>
            <person name="Simoes-Barbosa A."/>
            <person name="Brown M.T."/>
            <person name="Hayes R.D."/>
            <person name="Mukherjee M."/>
            <person name="Okumura C.Y."/>
            <person name="Schneider R."/>
            <person name="Smith A.J."/>
            <person name="Vanacova S."/>
            <person name="Villalvazo M."/>
            <person name="Haas B.J."/>
            <person name="Pertea M."/>
            <person name="Feldblyum T.V."/>
            <person name="Utterback T.R."/>
            <person name="Shu C.L."/>
            <person name="Osoegawa K."/>
            <person name="de Jong P.J."/>
            <person name="Hrdy I."/>
            <person name="Horvathova L."/>
            <person name="Zubacova Z."/>
            <person name="Dolezal P."/>
            <person name="Malik S.B."/>
            <person name="Logsdon J.M. Jr."/>
            <person name="Henze K."/>
            <person name="Gupta A."/>
            <person name="Wang C.C."/>
            <person name="Dunne R.L."/>
            <person name="Upcroft J.A."/>
            <person name="Upcroft P."/>
            <person name="White O."/>
            <person name="Salzberg S.L."/>
            <person name="Tang P."/>
            <person name="Chiu C.-H."/>
            <person name="Lee Y.-S."/>
            <person name="Embley T.M."/>
            <person name="Coombs G.H."/>
            <person name="Mottram J.C."/>
            <person name="Tachezy J."/>
            <person name="Fraser-Liggett C.M."/>
            <person name="Johnson P.J."/>
        </authorList>
    </citation>
    <scope>NUCLEOTIDE SEQUENCE [LARGE SCALE GENOMIC DNA]</scope>
    <source>
        <strain evidence="5">G3</strain>
    </source>
</reference>
<dbReference type="FunFam" id="3.10.50.40:FF:000065">
    <property type="entry name" value="Peptidylprolyl isomerase"/>
    <property type="match status" value="1"/>
</dbReference>
<dbReference type="SUPFAM" id="SSF48452">
    <property type="entry name" value="TPR-like"/>
    <property type="match status" value="1"/>
</dbReference>
<dbReference type="Proteomes" id="UP000001542">
    <property type="component" value="Unassembled WGS sequence"/>
</dbReference>
<dbReference type="FunFam" id="1.25.40.10:FF:002280">
    <property type="entry name" value="Peptidylprolyl isomerase"/>
    <property type="match status" value="1"/>
</dbReference>
<dbReference type="InterPro" id="IPR011990">
    <property type="entry name" value="TPR-like_helical_dom_sf"/>
</dbReference>
<dbReference type="InParanoid" id="A2EC50"/>
<dbReference type="Gene3D" id="3.10.50.40">
    <property type="match status" value="1"/>
</dbReference>
<dbReference type="PANTHER" id="PTHR46512:SF1">
    <property type="entry name" value="PEPTIDYLPROLYL ISOMERASE"/>
    <property type="match status" value="1"/>
</dbReference>
<dbReference type="PANTHER" id="PTHR46512">
    <property type="entry name" value="PEPTIDYLPROLYL ISOMERASE"/>
    <property type="match status" value="1"/>
</dbReference>
<keyword evidence="6" id="KW-1185">Reference proteome</keyword>
<dbReference type="GO" id="GO:0003755">
    <property type="term" value="F:peptidyl-prolyl cis-trans isomerase activity"/>
    <property type="evidence" value="ECO:0000318"/>
    <property type="project" value="GO_Central"/>
</dbReference>
<dbReference type="EMBL" id="DS113351">
    <property type="protein sequence ID" value="EAY09727.1"/>
    <property type="molecule type" value="Genomic_DNA"/>
</dbReference>
<keyword evidence="3 5" id="KW-0413">Isomerase</keyword>
<protein>
    <recommendedName>
        <fullName evidence="3">peptidylprolyl isomerase</fullName>
        <ecNumber evidence="3">5.2.1.8</ecNumber>
    </recommendedName>
</protein>
<dbReference type="EC" id="5.2.1.8" evidence="3"/>
<evidence type="ECO:0000256" key="3">
    <source>
        <dbReference type="PROSITE-ProRule" id="PRU00277"/>
    </source>
</evidence>
<dbReference type="Pfam" id="PF14559">
    <property type="entry name" value="TPR_19"/>
    <property type="match status" value="1"/>
</dbReference>
<evidence type="ECO:0000256" key="2">
    <source>
        <dbReference type="ARBA" id="ARBA00022803"/>
    </source>
</evidence>
<dbReference type="Gene3D" id="1.25.40.10">
    <property type="entry name" value="Tetratricopeptide repeat domain"/>
    <property type="match status" value="1"/>
</dbReference>
<dbReference type="SMR" id="A2EC50"/>
<reference evidence="5" key="1">
    <citation type="submission" date="2006-10" db="EMBL/GenBank/DDBJ databases">
        <authorList>
            <person name="Amadeo P."/>
            <person name="Zhao Q."/>
            <person name="Wortman J."/>
            <person name="Fraser-Liggett C."/>
            <person name="Carlton J."/>
        </authorList>
    </citation>
    <scope>NUCLEOTIDE SEQUENCE</scope>
    <source>
        <strain evidence="5">G3</strain>
    </source>
</reference>
<evidence type="ECO:0000313" key="6">
    <source>
        <dbReference type="Proteomes" id="UP000001542"/>
    </source>
</evidence>
<keyword evidence="2" id="KW-0802">TPR repeat</keyword>
<evidence type="ECO:0000256" key="1">
    <source>
        <dbReference type="ARBA" id="ARBA00022737"/>
    </source>
</evidence>
<dbReference type="RefSeq" id="XP_001321950.1">
    <property type="nucleotide sequence ID" value="XM_001321915.1"/>
</dbReference>
<dbReference type="SUPFAM" id="SSF54534">
    <property type="entry name" value="FKBP-like"/>
    <property type="match status" value="1"/>
</dbReference>
<organism evidence="5 6">
    <name type="scientific">Trichomonas vaginalis (strain ATCC PRA-98 / G3)</name>
    <dbReference type="NCBI Taxonomy" id="412133"/>
    <lineage>
        <taxon>Eukaryota</taxon>
        <taxon>Metamonada</taxon>
        <taxon>Parabasalia</taxon>
        <taxon>Trichomonadida</taxon>
        <taxon>Trichomonadidae</taxon>
        <taxon>Trichomonas</taxon>
    </lineage>
</organism>
<name>A2EC50_TRIV3</name>
<dbReference type="OrthoDB" id="77911at2759"/>
<keyword evidence="3" id="KW-0697">Rotamase</keyword>
<gene>
    <name evidence="5" type="ORF">TVAG_413760</name>
</gene>